<name>A0A5M6D5J3_9BACT</name>
<sequence>MKRRLKELSILIVCLALLGAVVLVSGVVPIKASSGHWAITRWVLDFASSRSVSFHSRGIQVPKLDQPSIADLGAATFDNNCRWCHGAPGIAQPPVAAGMTPRPPRLSEAVQQWEEAELFYIVKHGIKFAGMPAWATGQRDDEVWPVVAFLRDMPSWTEQDYRDVVQVDPSDTSERAVLAAQRCAACHGLSGGGRAGSRVPDLAGQHVDYLSAALRAYRDGKRFSGIMQPVAADLDDEKIAGLAEYFAAQPRSENPGSETLRGDAGREDSQFQVGKNLARNGDQNKKIPSCIDCHALQPPAGHQDYPMLVGLSADYIRRQLELFQSRSRGGSEHANLMHPIADKLSNDQIEALATYYSQVKLDPGDPPPSNAPED</sequence>
<feature type="domain" description="Cytochrome c" evidence="8">
    <location>
        <begin position="68"/>
        <end position="154"/>
    </location>
</feature>
<dbReference type="GO" id="GO:0009055">
    <property type="term" value="F:electron transfer activity"/>
    <property type="evidence" value="ECO:0007669"/>
    <property type="project" value="InterPro"/>
</dbReference>
<keyword evidence="2 6" id="KW-0349">Heme</keyword>
<dbReference type="GO" id="GO:0046872">
    <property type="term" value="F:metal ion binding"/>
    <property type="evidence" value="ECO:0007669"/>
    <property type="project" value="UniProtKB-KW"/>
</dbReference>
<keyword evidence="3 6" id="KW-0479">Metal-binding</keyword>
<reference evidence="9 10" key="1">
    <citation type="submission" date="2019-08" db="EMBL/GenBank/DDBJ databases">
        <authorList>
            <person name="Dhanesh K."/>
            <person name="Kumar G."/>
            <person name="Sasikala C."/>
            <person name="Venkata Ramana C."/>
        </authorList>
    </citation>
    <scope>NUCLEOTIDE SEQUENCE [LARGE SCALE GENOMIC DNA]</scope>
    <source>
        <strain evidence="9 10">JC645</strain>
    </source>
</reference>
<gene>
    <name evidence="9" type="ORF">FYK55_13895</name>
</gene>
<evidence type="ECO:0000256" key="6">
    <source>
        <dbReference type="PROSITE-ProRule" id="PRU00433"/>
    </source>
</evidence>
<feature type="domain" description="Cytochrome c" evidence="8">
    <location>
        <begin position="276"/>
        <end position="360"/>
    </location>
</feature>
<evidence type="ECO:0000256" key="5">
    <source>
        <dbReference type="ARBA" id="ARBA00023004"/>
    </source>
</evidence>
<dbReference type="RefSeq" id="WP_150077040.1">
    <property type="nucleotide sequence ID" value="NZ_VWOX01000007.1"/>
</dbReference>
<dbReference type="PANTHER" id="PTHR33751">
    <property type="entry name" value="CBB3-TYPE CYTOCHROME C OXIDASE SUBUNIT FIXP"/>
    <property type="match status" value="1"/>
</dbReference>
<evidence type="ECO:0000256" key="1">
    <source>
        <dbReference type="ARBA" id="ARBA00022448"/>
    </source>
</evidence>
<dbReference type="SUPFAM" id="SSF46626">
    <property type="entry name" value="Cytochrome c"/>
    <property type="match status" value="3"/>
</dbReference>
<evidence type="ECO:0000256" key="7">
    <source>
        <dbReference type="SAM" id="MobiDB-lite"/>
    </source>
</evidence>
<keyword evidence="5 6" id="KW-0408">Iron</keyword>
<keyword evidence="4" id="KW-0249">Electron transport</keyword>
<evidence type="ECO:0000313" key="9">
    <source>
        <dbReference type="EMBL" id="KAA5542623.1"/>
    </source>
</evidence>
<evidence type="ECO:0000256" key="4">
    <source>
        <dbReference type="ARBA" id="ARBA00022982"/>
    </source>
</evidence>
<accession>A0A5M6D5J3</accession>
<dbReference type="AlphaFoldDB" id="A0A5M6D5J3"/>
<dbReference type="InterPro" id="IPR036909">
    <property type="entry name" value="Cyt_c-like_dom_sf"/>
</dbReference>
<evidence type="ECO:0000256" key="2">
    <source>
        <dbReference type="ARBA" id="ARBA00022617"/>
    </source>
</evidence>
<dbReference type="PANTHER" id="PTHR33751:SF9">
    <property type="entry name" value="CYTOCHROME C4"/>
    <property type="match status" value="1"/>
</dbReference>
<dbReference type="PROSITE" id="PS51007">
    <property type="entry name" value="CYTC"/>
    <property type="match status" value="3"/>
</dbReference>
<evidence type="ECO:0000313" key="10">
    <source>
        <dbReference type="Proteomes" id="UP000324479"/>
    </source>
</evidence>
<dbReference type="EMBL" id="VWOX01000007">
    <property type="protein sequence ID" value="KAA5542623.1"/>
    <property type="molecule type" value="Genomic_DNA"/>
</dbReference>
<dbReference type="InterPro" id="IPR050597">
    <property type="entry name" value="Cytochrome_c_Oxidase_Subunit"/>
</dbReference>
<protein>
    <submittedName>
        <fullName evidence="9">C-type cytochrome</fullName>
    </submittedName>
</protein>
<comment type="caution">
    <text evidence="9">The sequence shown here is derived from an EMBL/GenBank/DDBJ whole genome shotgun (WGS) entry which is preliminary data.</text>
</comment>
<dbReference type="InterPro" id="IPR009056">
    <property type="entry name" value="Cyt_c-like_dom"/>
</dbReference>
<evidence type="ECO:0000259" key="8">
    <source>
        <dbReference type="PROSITE" id="PS51007"/>
    </source>
</evidence>
<proteinExistence type="predicted"/>
<dbReference type="Pfam" id="PF13442">
    <property type="entry name" value="Cytochrome_CBB3"/>
    <property type="match status" value="2"/>
</dbReference>
<dbReference type="GO" id="GO:0020037">
    <property type="term" value="F:heme binding"/>
    <property type="evidence" value="ECO:0007669"/>
    <property type="project" value="InterPro"/>
</dbReference>
<feature type="region of interest" description="Disordered" evidence="7">
    <location>
        <begin position="248"/>
        <end position="268"/>
    </location>
</feature>
<organism evidence="9 10">
    <name type="scientific">Roseiconus nitratireducens</name>
    <dbReference type="NCBI Taxonomy" id="2605748"/>
    <lineage>
        <taxon>Bacteria</taxon>
        <taxon>Pseudomonadati</taxon>
        <taxon>Planctomycetota</taxon>
        <taxon>Planctomycetia</taxon>
        <taxon>Pirellulales</taxon>
        <taxon>Pirellulaceae</taxon>
        <taxon>Roseiconus</taxon>
    </lineage>
</organism>
<feature type="domain" description="Cytochrome c" evidence="8">
    <location>
        <begin position="170"/>
        <end position="250"/>
    </location>
</feature>
<dbReference type="Gene3D" id="1.10.760.10">
    <property type="entry name" value="Cytochrome c-like domain"/>
    <property type="match status" value="3"/>
</dbReference>
<keyword evidence="10" id="KW-1185">Reference proteome</keyword>
<evidence type="ECO:0000256" key="3">
    <source>
        <dbReference type="ARBA" id="ARBA00022723"/>
    </source>
</evidence>
<keyword evidence="1" id="KW-0813">Transport</keyword>
<dbReference type="Proteomes" id="UP000324479">
    <property type="component" value="Unassembled WGS sequence"/>
</dbReference>